<protein>
    <recommendedName>
        <fullName evidence="3">Endonuclease/exonuclease/phosphatase domain-containing protein</fullName>
    </recommendedName>
</protein>
<reference evidence="1" key="1">
    <citation type="submission" date="2020-11" db="EMBL/GenBank/DDBJ databases">
        <authorList>
            <consortium name="DOE Joint Genome Institute"/>
            <person name="Ahrendt S."/>
            <person name="Riley R."/>
            <person name="Andreopoulos W."/>
            <person name="Labutti K."/>
            <person name="Pangilinan J."/>
            <person name="Ruiz-Duenas F.J."/>
            <person name="Barrasa J.M."/>
            <person name="Sanchez-Garcia M."/>
            <person name="Camarero S."/>
            <person name="Miyauchi S."/>
            <person name="Serrano A."/>
            <person name="Linde D."/>
            <person name="Babiker R."/>
            <person name="Drula E."/>
            <person name="Ayuso-Fernandez I."/>
            <person name="Pacheco R."/>
            <person name="Padilla G."/>
            <person name="Ferreira P."/>
            <person name="Barriuso J."/>
            <person name="Kellner H."/>
            <person name="Castanera R."/>
            <person name="Alfaro M."/>
            <person name="Ramirez L."/>
            <person name="Pisabarro A.G."/>
            <person name="Kuo A."/>
            <person name="Tritt A."/>
            <person name="Lipzen A."/>
            <person name="He G."/>
            <person name="Yan M."/>
            <person name="Ng V."/>
            <person name="Cullen D."/>
            <person name="Martin F."/>
            <person name="Rosso M.-N."/>
            <person name="Henrissat B."/>
            <person name="Hibbett D."/>
            <person name="Martinez A.T."/>
            <person name="Grigoriev I.V."/>
        </authorList>
    </citation>
    <scope>NUCLEOTIDE SEQUENCE</scope>
    <source>
        <strain evidence="1">ATCC 90797</strain>
    </source>
</reference>
<evidence type="ECO:0000313" key="1">
    <source>
        <dbReference type="EMBL" id="KAF9493833.1"/>
    </source>
</evidence>
<gene>
    <name evidence="1" type="ORF">BDN71DRAFT_1449701</name>
</gene>
<accession>A0A9P5ZT75</accession>
<comment type="caution">
    <text evidence="1">The sequence shown here is derived from an EMBL/GenBank/DDBJ whole genome shotgun (WGS) entry which is preliminary data.</text>
</comment>
<proteinExistence type="predicted"/>
<dbReference type="AlphaFoldDB" id="A0A9P5ZT75"/>
<evidence type="ECO:0008006" key="3">
    <source>
        <dbReference type="Google" id="ProtNLM"/>
    </source>
</evidence>
<dbReference type="EMBL" id="MU154580">
    <property type="protein sequence ID" value="KAF9493833.1"/>
    <property type="molecule type" value="Genomic_DNA"/>
</dbReference>
<organism evidence="1 2">
    <name type="scientific">Pleurotus eryngii</name>
    <name type="common">Boletus of the steppes</name>
    <dbReference type="NCBI Taxonomy" id="5323"/>
    <lineage>
        <taxon>Eukaryota</taxon>
        <taxon>Fungi</taxon>
        <taxon>Dikarya</taxon>
        <taxon>Basidiomycota</taxon>
        <taxon>Agaricomycotina</taxon>
        <taxon>Agaricomycetes</taxon>
        <taxon>Agaricomycetidae</taxon>
        <taxon>Agaricales</taxon>
        <taxon>Pleurotineae</taxon>
        <taxon>Pleurotaceae</taxon>
        <taxon>Pleurotus</taxon>
    </lineage>
</organism>
<evidence type="ECO:0000313" key="2">
    <source>
        <dbReference type="Proteomes" id="UP000807025"/>
    </source>
</evidence>
<keyword evidence="2" id="KW-1185">Reference proteome</keyword>
<dbReference type="OrthoDB" id="9975959at2759"/>
<sequence length="70" mass="7250">MAGLLREARCSSGVIAGDFNAILPDDHALVHSHELVDVWVALHGTHGKHTYGVGVEPQGGLKPGRSGLAA</sequence>
<name>A0A9P5ZT75_PLEER</name>
<dbReference type="Proteomes" id="UP000807025">
    <property type="component" value="Unassembled WGS sequence"/>
</dbReference>